<proteinExistence type="predicted"/>
<accession>A0A3M7TMG4</accession>
<dbReference type="InterPro" id="IPR021328">
    <property type="entry name" value="CotB-like"/>
</dbReference>
<name>A0A3M7TMG4_9BACI</name>
<dbReference type="Gene3D" id="1.20.1260.120">
    <property type="entry name" value="Protein of unknown function DUF2935"/>
    <property type="match status" value="1"/>
</dbReference>
<dbReference type="AlphaFoldDB" id="A0A3M7TMG4"/>
<gene>
    <name evidence="1" type="ORF">EBO34_16635</name>
</gene>
<dbReference type="Pfam" id="PF11155">
    <property type="entry name" value="DUF2935"/>
    <property type="match status" value="2"/>
</dbReference>
<reference evidence="1 2" key="1">
    <citation type="submission" date="2018-10" db="EMBL/GenBank/DDBJ databases">
        <title>Bacillus Keqinensis sp. nov., a moderately halophilic bacterium isolated from a saline-alkaline lake.</title>
        <authorList>
            <person name="Wang H."/>
        </authorList>
    </citation>
    <scope>NUCLEOTIDE SEQUENCE [LARGE SCALE GENOMIC DNA]</scope>
    <source>
        <strain evidence="1 2">KQ-3</strain>
    </source>
</reference>
<dbReference type="EMBL" id="RHIB01000003">
    <property type="protein sequence ID" value="RNA66833.1"/>
    <property type="molecule type" value="Genomic_DNA"/>
</dbReference>
<sequence length="269" mass="31168">MCFLFDETARFEHGFWLQVMGDHARFLMDSLPVSEMEDVEITKEYRAEYDRLLQEVRNGVGDFRSFTKGVERLTDQFRSFKLSIIGRQLNGEIRIHLPPTFINHMVNELEEYQLVMSYLAKGEKPPVFHELHHHLVWLLDAAGHASGISGSLDMVEKQMQEKGNEFVKGFEDFYVKAVELSGYLRANVDSFPALRRFNDDVRLKIELFKGFLHEIEEMELSDELLSTFSPLMADHMAREECYYLMKVAEAGGQEAPGCDPSEPRLQDEM</sequence>
<dbReference type="RefSeq" id="WP_122900670.1">
    <property type="nucleotide sequence ID" value="NZ_RHIB01000003.1"/>
</dbReference>
<dbReference type="SUPFAM" id="SSF158430">
    <property type="entry name" value="Bacillus cereus metalloprotein-like"/>
    <property type="match status" value="2"/>
</dbReference>
<evidence type="ECO:0000313" key="2">
    <source>
        <dbReference type="Proteomes" id="UP000278746"/>
    </source>
</evidence>
<dbReference type="OrthoDB" id="1633927at2"/>
<dbReference type="Proteomes" id="UP000278746">
    <property type="component" value="Unassembled WGS sequence"/>
</dbReference>
<comment type="caution">
    <text evidence="1">The sequence shown here is derived from an EMBL/GenBank/DDBJ whole genome shotgun (WGS) entry which is preliminary data.</text>
</comment>
<protein>
    <submittedName>
        <fullName evidence="1">DUF2935 domain-containing protein</fullName>
    </submittedName>
</protein>
<organism evidence="1 2">
    <name type="scientific">Alteribacter keqinensis</name>
    <dbReference type="NCBI Taxonomy" id="2483800"/>
    <lineage>
        <taxon>Bacteria</taxon>
        <taxon>Bacillati</taxon>
        <taxon>Bacillota</taxon>
        <taxon>Bacilli</taxon>
        <taxon>Bacillales</taxon>
        <taxon>Bacillaceae</taxon>
        <taxon>Alteribacter</taxon>
    </lineage>
</organism>
<keyword evidence="2" id="KW-1185">Reference proteome</keyword>
<evidence type="ECO:0000313" key="1">
    <source>
        <dbReference type="EMBL" id="RNA66833.1"/>
    </source>
</evidence>